<gene>
    <name evidence="1" type="ORF">Mal48_29390</name>
</gene>
<evidence type="ECO:0000313" key="2">
    <source>
        <dbReference type="Proteomes" id="UP000315724"/>
    </source>
</evidence>
<keyword evidence="2" id="KW-1185">Reference proteome</keyword>
<sequence>MSNPQAGVGRVSLNPFWGVELTGWGYYLERTWLDIHDPLHATAIVIENDHQQLAVVSLDLMVISDQFAKLVRETASEETGIPTQNILVSCTHTHNAPASGGLLGVGEVDPLYEAWAAKQAATAIIQAWRSRTAAKFSATTTQVNDLTFNRTRENGPVDPNLTLLVIENQRDVPIGILVGFQAHPTVSTVVNPRSVSRDVPGEVCEQIESAFPGCLAMYIQGACGDVNFHRTFSTQEKCAEPARQLTTAALKALEDRQHLDANQLGAAAKEVTLPTRRWKLDELENDRIEATQRLQDHDMEGWRDTIGRVMTNQPDDMISRHGGDEWKAVAAMCRFNVEWTDRMLLDLETRPETLKTEIQALRIGEFGIASNASEFFTTLAMQVREQVDLPYLVLSCYSNGRIGYLPDAHDIERKTYAAYQSPKYCNQFPFIEKSGLTMVEEMSSLLNSI</sequence>
<dbReference type="KEGG" id="tpol:Mal48_29390"/>
<dbReference type="OrthoDB" id="337762at2"/>
<name>A0A517QPY3_9PLAN</name>
<dbReference type="EMBL" id="CP036267">
    <property type="protein sequence ID" value="QDT33685.1"/>
    <property type="molecule type" value="Genomic_DNA"/>
</dbReference>
<proteinExistence type="predicted"/>
<organism evidence="1 2">
    <name type="scientific">Thalassoglobus polymorphus</name>
    <dbReference type="NCBI Taxonomy" id="2527994"/>
    <lineage>
        <taxon>Bacteria</taxon>
        <taxon>Pseudomonadati</taxon>
        <taxon>Planctomycetota</taxon>
        <taxon>Planctomycetia</taxon>
        <taxon>Planctomycetales</taxon>
        <taxon>Planctomycetaceae</taxon>
        <taxon>Thalassoglobus</taxon>
    </lineage>
</organism>
<accession>A0A517QPY3</accession>
<evidence type="ECO:0000313" key="1">
    <source>
        <dbReference type="EMBL" id="QDT33685.1"/>
    </source>
</evidence>
<dbReference type="AlphaFoldDB" id="A0A517QPY3"/>
<protein>
    <submittedName>
        <fullName evidence="1">Neutral/alkaline non-lysosomal ceramidase</fullName>
    </submittedName>
</protein>
<dbReference type="Proteomes" id="UP000315724">
    <property type="component" value="Chromosome"/>
</dbReference>
<reference evidence="1 2" key="1">
    <citation type="submission" date="2019-02" db="EMBL/GenBank/DDBJ databases">
        <title>Deep-cultivation of Planctomycetes and their phenomic and genomic characterization uncovers novel biology.</title>
        <authorList>
            <person name="Wiegand S."/>
            <person name="Jogler M."/>
            <person name="Boedeker C."/>
            <person name="Pinto D."/>
            <person name="Vollmers J."/>
            <person name="Rivas-Marin E."/>
            <person name="Kohn T."/>
            <person name="Peeters S.H."/>
            <person name="Heuer A."/>
            <person name="Rast P."/>
            <person name="Oberbeckmann S."/>
            <person name="Bunk B."/>
            <person name="Jeske O."/>
            <person name="Meyerdierks A."/>
            <person name="Storesund J.E."/>
            <person name="Kallscheuer N."/>
            <person name="Luecker S."/>
            <person name="Lage O.M."/>
            <person name="Pohl T."/>
            <person name="Merkel B.J."/>
            <person name="Hornburger P."/>
            <person name="Mueller R.-W."/>
            <person name="Bruemmer F."/>
            <person name="Labrenz M."/>
            <person name="Spormann A.M."/>
            <person name="Op den Camp H."/>
            <person name="Overmann J."/>
            <person name="Amann R."/>
            <person name="Jetten M.S.M."/>
            <person name="Mascher T."/>
            <person name="Medema M.H."/>
            <person name="Devos D.P."/>
            <person name="Kaster A.-K."/>
            <person name="Ovreas L."/>
            <person name="Rohde M."/>
            <person name="Galperin M.Y."/>
            <person name="Jogler C."/>
        </authorList>
    </citation>
    <scope>NUCLEOTIDE SEQUENCE [LARGE SCALE GENOMIC DNA]</scope>
    <source>
        <strain evidence="1 2">Mal48</strain>
    </source>
</reference>
<dbReference type="RefSeq" id="WP_145200385.1">
    <property type="nucleotide sequence ID" value="NZ_CP036267.1"/>
</dbReference>